<dbReference type="InterPro" id="IPR042035">
    <property type="entry name" value="DEAH_win-hel_dom"/>
</dbReference>
<dbReference type="FunCoup" id="A0A5E4G5U4">
    <property type="interactions" value="522"/>
</dbReference>
<evidence type="ECO:0000256" key="14">
    <source>
        <dbReference type="SAM" id="Coils"/>
    </source>
</evidence>
<evidence type="ECO:0000256" key="12">
    <source>
        <dbReference type="ARBA" id="ARBA00047984"/>
    </source>
</evidence>
<feature type="domain" description="RING-type" evidence="19">
    <location>
        <begin position="1511"/>
        <end position="1719"/>
    </location>
</feature>
<keyword evidence="8" id="KW-0378">Hydrolase</keyword>
<evidence type="ECO:0000256" key="6">
    <source>
        <dbReference type="ARBA" id="ARBA00022771"/>
    </source>
</evidence>
<reference evidence="21" key="1">
    <citation type="journal article" date="2020" name="Plant J.">
        <title>Transposons played a major role in the diversification between the closely related almond and peach genomes: results from the almond genome sequence.</title>
        <authorList>
            <person name="Alioto T."/>
            <person name="Alexiou K.G."/>
            <person name="Bardil A."/>
            <person name="Barteri F."/>
            <person name="Castanera R."/>
            <person name="Cruz F."/>
            <person name="Dhingra A."/>
            <person name="Duval H."/>
            <person name="Fernandez I Marti A."/>
            <person name="Frias L."/>
            <person name="Galan B."/>
            <person name="Garcia J.L."/>
            <person name="Howad W."/>
            <person name="Gomez-Garrido J."/>
            <person name="Gut M."/>
            <person name="Julca I."/>
            <person name="Morata J."/>
            <person name="Puigdomenech P."/>
            <person name="Ribeca P."/>
            <person name="Rubio Cabetas M.J."/>
            <person name="Vlasova A."/>
            <person name="Wirthensohn M."/>
            <person name="Garcia-Mas J."/>
            <person name="Gabaldon T."/>
            <person name="Casacuberta J.M."/>
            <person name="Arus P."/>
        </authorList>
    </citation>
    <scope>NUCLEOTIDE SEQUENCE [LARGE SCALE GENOMIC DNA]</scope>
    <source>
        <strain evidence="21">cv. Texas</strain>
    </source>
</reference>
<keyword evidence="3" id="KW-0479">Metal-binding</keyword>
<dbReference type="Pfam" id="PF24638">
    <property type="entry name" value="KH_DEAH11_1st"/>
    <property type="match status" value="1"/>
</dbReference>
<evidence type="ECO:0000313" key="20">
    <source>
        <dbReference type="EMBL" id="VVA35185.1"/>
    </source>
</evidence>
<dbReference type="GO" id="GO:0005524">
    <property type="term" value="F:ATP binding"/>
    <property type="evidence" value="ECO:0007669"/>
    <property type="project" value="UniProtKB-KW"/>
</dbReference>
<dbReference type="OMA" id="VEICNKC"/>
<dbReference type="Pfam" id="PF07717">
    <property type="entry name" value="OB_NTP_bind"/>
    <property type="match status" value="1"/>
</dbReference>
<dbReference type="Gene3D" id="3.40.50.300">
    <property type="entry name" value="P-loop containing nucleotide triphosphate hydrolases"/>
    <property type="match status" value="2"/>
</dbReference>
<keyword evidence="2" id="KW-0808">Transferase</keyword>
<evidence type="ECO:0000256" key="3">
    <source>
        <dbReference type="ARBA" id="ARBA00022723"/>
    </source>
</evidence>
<dbReference type="Gene3D" id="1.20.120.1750">
    <property type="match status" value="1"/>
</dbReference>
<dbReference type="SMART" id="SM00647">
    <property type="entry name" value="IBR"/>
    <property type="match status" value="2"/>
</dbReference>
<evidence type="ECO:0000256" key="5">
    <source>
        <dbReference type="ARBA" id="ARBA00022741"/>
    </source>
</evidence>
<dbReference type="InterPro" id="IPR001650">
    <property type="entry name" value="Helicase_C-like"/>
</dbReference>
<dbReference type="EMBL" id="CABIKO010000375">
    <property type="protein sequence ID" value="VVA35185.1"/>
    <property type="molecule type" value="Genomic_DNA"/>
</dbReference>
<dbReference type="InterPro" id="IPR002867">
    <property type="entry name" value="IBR_dom"/>
</dbReference>
<feature type="domain" description="RING-type" evidence="16">
    <location>
        <begin position="1515"/>
        <end position="1557"/>
    </location>
</feature>
<dbReference type="PROSITE" id="PS50089">
    <property type="entry name" value="ZF_RING_2"/>
    <property type="match status" value="1"/>
</dbReference>
<gene>
    <name evidence="20" type="ORF">ALMOND_2B011793</name>
</gene>
<dbReference type="FunFam" id="1.20.120.1750:FF:000020">
    <property type="entry name" value="ATP-dependent RNA helicase DEAH12 chloroplastic"/>
    <property type="match status" value="1"/>
</dbReference>
<dbReference type="PANTHER" id="PTHR18934">
    <property type="entry name" value="ATP-DEPENDENT RNA HELICASE"/>
    <property type="match status" value="1"/>
</dbReference>
<dbReference type="SMART" id="SM00487">
    <property type="entry name" value="DEXDc"/>
    <property type="match status" value="1"/>
</dbReference>
<dbReference type="PANTHER" id="PTHR18934:SF81">
    <property type="entry name" value="ATP-DEPENDENT RNA HELICASE DEAH11, CHLOROPLASTIC-RELATED"/>
    <property type="match status" value="1"/>
</dbReference>
<keyword evidence="11" id="KW-0067">ATP-binding</keyword>
<dbReference type="InterPro" id="IPR056247">
    <property type="entry name" value="KH_DEAH11/12_2nd"/>
</dbReference>
<evidence type="ECO:0000256" key="1">
    <source>
        <dbReference type="ARBA" id="ARBA00012552"/>
    </source>
</evidence>
<dbReference type="InterPro" id="IPR056245">
    <property type="entry name" value="KH_DEAH11/12"/>
</dbReference>
<dbReference type="Pfam" id="PF00270">
    <property type="entry name" value="DEAD"/>
    <property type="match status" value="1"/>
</dbReference>
<keyword evidence="4" id="KW-0677">Repeat</keyword>
<dbReference type="CDD" id="cd17917">
    <property type="entry name" value="DEXHc_RHA-like"/>
    <property type="match status" value="1"/>
</dbReference>
<dbReference type="PROSITE" id="PS00690">
    <property type="entry name" value="DEAH_ATP_HELICASE"/>
    <property type="match status" value="1"/>
</dbReference>
<evidence type="ECO:0000256" key="13">
    <source>
        <dbReference type="PROSITE-ProRule" id="PRU00175"/>
    </source>
</evidence>
<dbReference type="Gene3D" id="3.30.40.10">
    <property type="entry name" value="Zinc/RING finger domain, C3HC4 (zinc finger)"/>
    <property type="match status" value="1"/>
</dbReference>
<dbReference type="SUPFAM" id="SSF52540">
    <property type="entry name" value="P-loop containing nucleoside triphosphate hydrolases"/>
    <property type="match status" value="1"/>
</dbReference>
<dbReference type="Proteomes" id="UP000327085">
    <property type="component" value="Chromosome 6"/>
</dbReference>
<dbReference type="PROSITE" id="PS00518">
    <property type="entry name" value="ZF_RING_1"/>
    <property type="match status" value="1"/>
</dbReference>
<dbReference type="InParanoid" id="A0A5E4G5U4"/>
<comment type="catalytic activity">
    <reaction evidence="12">
        <text>ATP + H2O = ADP + phosphate + H(+)</text>
        <dbReference type="Rhea" id="RHEA:13065"/>
        <dbReference type="ChEBI" id="CHEBI:15377"/>
        <dbReference type="ChEBI" id="CHEBI:15378"/>
        <dbReference type="ChEBI" id="CHEBI:30616"/>
        <dbReference type="ChEBI" id="CHEBI:43474"/>
        <dbReference type="ChEBI" id="CHEBI:456216"/>
        <dbReference type="EC" id="3.6.4.13"/>
    </reaction>
</comment>
<dbReference type="Pfam" id="PF24471">
    <property type="entry name" value="KH_DEAH11"/>
    <property type="match status" value="1"/>
</dbReference>
<keyword evidence="5" id="KW-0547">Nucleotide-binding</keyword>
<dbReference type="Pfam" id="PF01485">
    <property type="entry name" value="IBR"/>
    <property type="match status" value="1"/>
</dbReference>
<feature type="region of interest" description="Disordered" evidence="15">
    <location>
        <begin position="1"/>
        <end position="38"/>
    </location>
</feature>
<dbReference type="InterPro" id="IPR013083">
    <property type="entry name" value="Znf_RING/FYVE/PHD"/>
</dbReference>
<evidence type="ECO:0000259" key="17">
    <source>
        <dbReference type="PROSITE" id="PS51192"/>
    </source>
</evidence>
<organism evidence="20 21">
    <name type="scientific">Prunus dulcis</name>
    <name type="common">Almond</name>
    <name type="synonym">Amygdalus dulcis</name>
    <dbReference type="NCBI Taxonomy" id="3755"/>
    <lineage>
        <taxon>Eukaryota</taxon>
        <taxon>Viridiplantae</taxon>
        <taxon>Streptophyta</taxon>
        <taxon>Embryophyta</taxon>
        <taxon>Tracheophyta</taxon>
        <taxon>Spermatophyta</taxon>
        <taxon>Magnoliopsida</taxon>
        <taxon>eudicotyledons</taxon>
        <taxon>Gunneridae</taxon>
        <taxon>Pentapetalae</taxon>
        <taxon>rosids</taxon>
        <taxon>fabids</taxon>
        <taxon>Rosales</taxon>
        <taxon>Rosaceae</taxon>
        <taxon>Amygdaloideae</taxon>
        <taxon>Amygdaleae</taxon>
        <taxon>Prunus</taxon>
    </lineage>
</organism>
<dbReference type="InterPro" id="IPR027417">
    <property type="entry name" value="P-loop_NTPase"/>
</dbReference>
<evidence type="ECO:0000256" key="8">
    <source>
        <dbReference type="ARBA" id="ARBA00022801"/>
    </source>
</evidence>
<dbReference type="CDD" id="cd18791">
    <property type="entry name" value="SF2_C_RHA"/>
    <property type="match status" value="1"/>
</dbReference>
<evidence type="ECO:0000256" key="2">
    <source>
        <dbReference type="ARBA" id="ARBA00022679"/>
    </source>
</evidence>
<evidence type="ECO:0000256" key="7">
    <source>
        <dbReference type="ARBA" id="ARBA00022786"/>
    </source>
</evidence>
<protein>
    <recommendedName>
        <fullName evidence="1">RNA helicase</fullName>
        <ecNumber evidence="1">3.6.4.13</ecNumber>
    </recommendedName>
</protein>
<sequence length="1724" mass="194252">MRSSCGPYPRATSRQPRPPEITHRYPPRQPNYRPDGCCRRPPPGPPSFIVVLLSDQRNHRTADIDAVIAKCKFKPENVEFCPSNVIVVSLFYTQWVHALEAIVCLWESRLDRVHNLTPKLNRFVSVPSDLEELQDRLRGLFTERIKKLIDGEAVKKWEAKRAQLSKEFERVSKLLLRPSPVWTLDDLAQTKRRSKCEMELVESKIREFKSAMNCLLAYLDGNGLEGCGEEGVQVFKFSSEVYDWGRIQSIMARECHRLEEGLPIYAYRQQILQQILTQQVLVLIGETGSGKSTQLVQFLADSGIAAEQSIVCTQPRKIAATSLAERVTQESSGCYREKSIKFNPTFLSGQELNSKVIFMTDHCLLQHYMNDMNMSGISCIIIDEAHERSLNTDLLLALIKGLLGRRPSLRLVIMSATADAEVLSNYYYGCGIFSVVGRSFPVDVRYKPSFSEGTSSDATSYVSDVLRVATEVHKKEKEGTILAFLTSQMEVEWACQKFIAPGAIALPLHGKQTFEDQYNVFQNNPGRRKIIFATNLAETSLTIPGVKYVIDSGMAKESKFEPASGMNVLRVCRISRSSANQRSGRAGRTEPGICYRLYSKNDFEAMPPCQEPEIRRVHLGVAVLKILALGIKNLKDFEFIDAPCSEAIDMAMRNLIQLGAVKQTDDVFELTKDGRFLVKLGVEPRLGKLILGCYNHGLRREGLVLAAVMANSSSIFCRVGNDEEKLRSDCLKVQFCHRDGDLFTLLSVYKTWDNLAQEKKNTWCWENSINAKTMRRCQEMVKDLESCLKHELNMIIPSTWCWNPHESNDCDKYLKKVILSSLVENVAMFSGHDQLGYEVALSGQHVRLHPSCSLLVFGEKPSWVVFGELLSISNQYLVCVTSIDFNTLSTLCPPPLFDVSKMESQKLQLKVLTGFGSTLLKRFCGKGNCYLLHLVSRVRSICKDERINIKVDYYQNEITLFATLHDMERVSSFVYDALECERKWMRNECLEKCLYHGSGVLPSIALFGAGAEIKHLELQKRCLTVDVVHSKLDSMDDKELLSELEKYASGSICAIHKFTGTGQESVDKGKSARITFLSPDVAQKAVELNESEFSGSILKVIPSQVGGDRKMLSFPGVRAKVYWPRRLSRGIAIVKCDVDDVAYMVNDFFNLLVGGRIVRCETSKRSKDSVVISGLEKDLSEAEILDVLRTATSRRILDFFLLRGDAVENPPCGACEDALLKEISTFMPKRYSHNSCSIQVFEPEQKNAFMRALITFDGRLHLEAAKALEQLEGKVLPGFLSWQKMKCQQLFHSSLSCPAPVYPVIKKQLDSLLLSFFQLNGVEWSLDRNANGSYRVKISANATKTVADLRRRVEELVKGKTIDHASLTPTILQLLFSRDGIALMHSLQRETGTYILFDRRNVSVQVFGSSDQVGVVQQKLVDSLLTLHENKLIEIRLQGSALPPELMKEVINRFGADLHGLKEKVPGADFSLNVRRQVISIHGNKDLKQKVEDNIYEIAQMTGSSTERFNSEADCPICLCEIEDEYRLAVCGHLFCRLCLLEQCESAIKNQDSFPMCCAHEGCRSLIVFSDLRYLLSSEKLEELFRASLGSFIASSGGNYRFCPSPDCSSVYQVAAPGTDGEPFVCGACYAETCTRCHLEYHPYLSCEQYREFKEDPDSSLKEWCKGKEHVKSCPVCRYTIEKIDGCNHIECRCGKHICWVCLASYGTSNECYDHLRSVHMAII</sequence>
<feature type="domain" description="Helicase C-terminal" evidence="18">
    <location>
        <begin position="464"/>
        <end position="635"/>
    </location>
</feature>
<dbReference type="InterPro" id="IPR044066">
    <property type="entry name" value="TRIAD_supradom"/>
</dbReference>
<dbReference type="Gramene" id="VVA35185">
    <property type="protein sequence ID" value="VVA35185"/>
    <property type="gene ID" value="Prudul26B011793"/>
</dbReference>
<dbReference type="GO" id="GO:0003723">
    <property type="term" value="F:RNA binding"/>
    <property type="evidence" value="ECO:0007669"/>
    <property type="project" value="TreeGrafter"/>
</dbReference>
<evidence type="ECO:0000259" key="18">
    <source>
        <dbReference type="PROSITE" id="PS51194"/>
    </source>
</evidence>
<dbReference type="InterPro" id="IPR056246">
    <property type="entry name" value="KH_DEAH11/12_1st"/>
</dbReference>
<dbReference type="InterPro" id="IPR017907">
    <property type="entry name" value="Znf_RING_CS"/>
</dbReference>
<dbReference type="InterPro" id="IPR002464">
    <property type="entry name" value="DNA/RNA_helicase_DEAH_CS"/>
</dbReference>
<dbReference type="InterPro" id="IPR056244">
    <property type="entry name" value="RRM_DEAH11/12"/>
</dbReference>
<dbReference type="InterPro" id="IPR056248">
    <property type="entry name" value="RBD_DEAH11/12"/>
</dbReference>
<dbReference type="SMART" id="SM00847">
    <property type="entry name" value="HA2"/>
    <property type="match status" value="1"/>
</dbReference>
<dbReference type="SUPFAM" id="SSF57850">
    <property type="entry name" value="RING/U-box"/>
    <property type="match status" value="3"/>
</dbReference>
<dbReference type="Pfam" id="PF00271">
    <property type="entry name" value="Helicase_C"/>
    <property type="match status" value="1"/>
</dbReference>
<dbReference type="FunFam" id="3.40.50.300:FF:002114">
    <property type="entry name" value="ATP-dependent RNA helicase DEAH12 chloroplastic"/>
    <property type="match status" value="1"/>
</dbReference>
<evidence type="ECO:0000313" key="21">
    <source>
        <dbReference type="Proteomes" id="UP000327085"/>
    </source>
</evidence>
<dbReference type="PROSITE" id="PS51192">
    <property type="entry name" value="HELICASE_ATP_BIND_1"/>
    <property type="match status" value="1"/>
</dbReference>
<dbReference type="Gene3D" id="1.10.10.2130">
    <property type="entry name" value="DEAH helicase family, winged-helix domain"/>
    <property type="match status" value="1"/>
</dbReference>
<dbReference type="FunFam" id="1.20.120.1080:FF:000033">
    <property type="entry name" value="RBR-type E3 ubiquitin transferase"/>
    <property type="match status" value="1"/>
</dbReference>
<dbReference type="InterPro" id="IPR014001">
    <property type="entry name" value="Helicase_ATP-bd"/>
</dbReference>
<evidence type="ECO:0000256" key="9">
    <source>
        <dbReference type="ARBA" id="ARBA00022806"/>
    </source>
</evidence>
<dbReference type="CDD" id="cd20335">
    <property type="entry name" value="BRcat_RBR"/>
    <property type="match status" value="1"/>
</dbReference>
<dbReference type="InterPro" id="IPR001841">
    <property type="entry name" value="Znf_RING"/>
</dbReference>
<dbReference type="CDD" id="cd00590">
    <property type="entry name" value="RRM_SF"/>
    <property type="match status" value="1"/>
</dbReference>
<dbReference type="InterPro" id="IPR011545">
    <property type="entry name" value="DEAD/DEAH_box_helicase_dom"/>
</dbReference>
<dbReference type="Pfam" id="PF24641">
    <property type="entry name" value="KH_DEAH11_2nd"/>
    <property type="match status" value="1"/>
</dbReference>
<dbReference type="Pfam" id="PF24637">
    <property type="entry name" value="RRM_DEAH11"/>
    <property type="match status" value="1"/>
</dbReference>
<dbReference type="GO" id="GO:0003724">
    <property type="term" value="F:RNA helicase activity"/>
    <property type="evidence" value="ECO:0007669"/>
    <property type="project" value="UniProtKB-EC"/>
</dbReference>
<evidence type="ECO:0000256" key="10">
    <source>
        <dbReference type="ARBA" id="ARBA00022833"/>
    </source>
</evidence>
<evidence type="ECO:0000256" key="4">
    <source>
        <dbReference type="ARBA" id="ARBA00022737"/>
    </source>
</evidence>
<feature type="coiled-coil region" evidence="14">
    <location>
        <begin position="154"/>
        <end position="204"/>
    </location>
</feature>
<dbReference type="SMART" id="SM00490">
    <property type="entry name" value="HELICc"/>
    <property type="match status" value="1"/>
</dbReference>
<keyword evidence="6 13" id="KW-0863">Zinc-finger</keyword>
<keyword evidence="14" id="KW-0175">Coiled coil</keyword>
<dbReference type="InterPro" id="IPR011709">
    <property type="entry name" value="DEAD-box_helicase_OB_fold"/>
</dbReference>
<dbReference type="GO" id="GO:0016740">
    <property type="term" value="F:transferase activity"/>
    <property type="evidence" value="ECO:0007669"/>
    <property type="project" value="UniProtKB-KW"/>
</dbReference>
<dbReference type="InterPro" id="IPR007502">
    <property type="entry name" value="Helicase-assoc_dom"/>
</dbReference>
<dbReference type="GO" id="GO:0008270">
    <property type="term" value="F:zinc ion binding"/>
    <property type="evidence" value="ECO:0007669"/>
    <property type="project" value="UniProtKB-KW"/>
</dbReference>
<dbReference type="GO" id="GO:0016787">
    <property type="term" value="F:hydrolase activity"/>
    <property type="evidence" value="ECO:0007669"/>
    <property type="project" value="UniProtKB-KW"/>
</dbReference>
<feature type="domain" description="Helicase ATP-binding" evidence="17">
    <location>
        <begin position="272"/>
        <end position="436"/>
    </location>
</feature>
<evidence type="ECO:0000259" key="19">
    <source>
        <dbReference type="PROSITE" id="PS51873"/>
    </source>
</evidence>
<keyword evidence="7" id="KW-0833">Ubl conjugation pathway</keyword>
<dbReference type="PROSITE" id="PS51873">
    <property type="entry name" value="TRIAD"/>
    <property type="match status" value="1"/>
</dbReference>
<evidence type="ECO:0000256" key="15">
    <source>
        <dbReference type="SAM" id="MobiDB-lite"/>
    </source>
</evidence>
<dbReference type="Pfam" id="PF26200">
    <property type="entry name" value="Rcat_RNF216"/>
    <property type="match status" value="1"/>
</dbReference>
<dbReference type="Pfam" id="PF24475">
    <property type="entry name" value="RBD_DEAH11"/>
    <property type="match status" value="1"/>
</dbReference>
<dbReference type="PROSITE" id="PS51194">
    <property type="entry name" value="HELICASE_CTER"/>
    <property type="match status" value="1"/>
</dbReference>
<evidence type="ECO:0000256" key="11">
    <source>
        <dbReference type="ARBA" id="ARBA00022840"/>
    </source>
</evidence>
<proteinExistence type="predicted"/>
<name>A0A5E4G5U4_PRUDU</name>
<keyword evidence="9" id="KW-0347">Helicase</keyword>
<keyword evidence="10" id="KW-0862">Zinc</keyword>
<dbReference type="CDD" id="cd22585">
    <property type="entry name" value="Rcat_RBR_DEAH12-like"/>
    <property type="match status" value="1"/>
</dbReference>
<accession>A0A5E4G5U4</accession>
<dbReference type="EC" id="3.6.4.13" evidence="1"/>
<evidence type="ECO:0000259" key="16">
    <source>
        <dbReference type="PROSITE" id="PS50089"/>
    </source>
</evidence>